<evidence type="ECO:0000313" key="3">
    <source>
        <dbReference type="Proteomes" id="UP000019063"/>
    </source>
</evidence>
<dbReference type="Gene3D" id="3.30.1050.10">
    <property type="entry name" value="SCP2 sterol-binding domain"/>
    <property type="match status" value="1"/>
</dbReference>
<proteinExistence type="predicted"/>
<comment type="caution">
    <text evidence="2">The sequence shown here is derived from an EMBL/GenBank/DDBJ whole genome shotgun (WGS) entry which is preliminary data.</text>
</comment>
<dbReference type="eggNOG" id="COG3255">
    <property type="taxonomic scope" value="Bacteria"/>
</dbReference>
<evidence type="ECO:0000259" key="1">
    <source>
        <dbReference type="Pfam" id="PF02036"/>
    </source>
</evidence>
<organism evidence="2 3">
    <name type="scientific">Roseivivax marinus</name>
    <dbReference type="NCBI Taxonomy" id="1379903"/>
    <lineage>
        <taxon>Bacteria</taxon>
        <taxon>Pseudomonadati</taxon>
        <taxon>Pseudomonadota</taxon>
        <taxon>Alphaproteobacteria</taxon>
        <taxon>Rhodobacterales</taxon>
        <taxon>Roseobacteraceae</taxon>
        <taxon>Roseivivax</taxon>
    </lineage>
</organism>
<reference evidence="2 3" key="1">
    <citation type="journal article" date="2014" name="Antonie Van Leeuwenhoek">
        <title>Roseivivax atlanticus sp. nov., isolated from surface seawater of the Atlantic Ocean.</title>
        <authorList>
            <person name="Li G."/>
            <person name="Lai Q."/>
            <person name="Liu X."/>
            <person name="Sun F."/>
            <person name="Shao Z."/>
        </authorList>
    </citation>
    <scope>NUCLEOTIDE SEQUENCE [LARGE SCALE GENOMIC DNA]</scope>
    <source>
        <strain evidence="2 3">22II-s10s</strain>
    </source>
</reference>
<dbReference type="SUPFAM" id="SSF55718">
    <property type="entry name" value="SCP-like"/>
    <property type="match status" value="1"/>
</dbReference>
<dbReference type="GO" id="GO:0005829">
    <property type="term" value="C:cytosol"/>
    <property type="evidence" value="ECO:0007669"/>
    <property type="project" value="TreeGrafter"/>
</dbReference>
<protein>
    <recommendedName>
        <fullName evidence="1">SCP2 domain-containing protein</fullName>
    </recommendedName>
</protein>
<dbReference type="InterPro" id="IPR003033">
    <property type="entry name" value="SCP2_sterol-bd_dom"/>
</dbReference>
<dbReference type="PANTHER" id="PTHR10094:SF25">
    <property type="entry name" value="SCP2 STEROL-BINDING DOMAIN-CONTAINING PROTEIN 1"/>
    <property type="match status" value="1"/>
</dbReference>
<dbReference type="AlphaFoldDB" id="W4HJI4"/>
<evidence type="ECO:0000313" key="2">
    <source>
        <dbReference type="EMBL" id="ETW12583.1"/>
    </source>
</evidence>
<dbReference type="EMBL" id="AQQW01000006">
    <property type="protein sequence ID" value="ETW12583.1"/>
    <property type="molecule type" value="Genomic_DNA"/>
</dbReference>
<dbReference type="Proteomes" id="UP000019063">
    <property type="component" value="Unassembled WGS sequence"/>
</dbReference>
<dbReference type="PANTHER" id="PTHR10094">
    <property type="entry name" value="STEROL CARRIER PROTEIN 2 SCP-2 FAMILY PROTEIN"/>
    <property type="match status" value="1"/>
</dbReference>
<gene>
    <name evidence="2" type="ORF">ATO8_11214</name>
</gene>
<sequence length="100" mass="10525">MEDSAMSEVVTEAVKVMNEKDTSGFDGTAKFDVEDEGCFMVDSSGAREGDEAADVTLKADADTFKSILDGDLDPTSAFMSGKLAIEGDMGKAMQLAQVLS</sequence>
<dbReference type="Pfam" id="PF02036">
    <property type="entry name" value="SCP2"/>
    <property type="match status" value="1"/>
</dbReference>
<name>W4HJI4_9RHOB</name>
<keyword evidence="3" id="KW-1185">Reference proteome</keyword>
<dbReference type="InterPro" id="IPR036527">
    <property type="entry name" value="SCP2_sterol-bd_dom_sf"/>
</dbReference>
<accession>W4HJI4</accession>
<dbReference type="STRING" id="1379903.ATO8_11214"/>
<feature type="domain" description="SCP2" evidence="1">
    <location>
        <begin position="22"/>
        <end position="99"/>
    </location>
</feature>